<evidence type="ECO:0000313" key="3">
    <source>
        <dbReference type="Proteomes" id="UP000050525"/>
    </source>
</evidence>
<evidence type="ECO:0000256" key="1">
    <source>
        <dbReference type="SAM" id="MobiDB-lite"/>
    </source>
</evidence>
<feature type="compositionally biased region" description="Polar residues" evidence="1">
    <location>
        <begin position="140"/>
        <end position="154"/>
    </location>
</feature>
<proteinExistence type="predicted"/>
<comment type="caution">
    <text evidence="2">The sequence shown here is derived from an EMBL/GenBank/DDBJ whole genome shotgun (WGS) entry which is preliminary data.</text>
</comment>
<dbReference type="EMBL" id="AKHW03000563">
    <property type="protein sequence ID" value="KYO45511.1"/>
    <property type="molecule type" value="Genomic_DNA"/>
</dbReference>
<organism evidence="2 3">
    <name type="scientific">Alligator mississippiensis</name>
    <name type="common">American alligator</name>
    <dbReference type="NCBI Taxonomy" id="8496"/>
    <lineage>
        <taxon>Eukaryota</taxon>
        <taxon>Metazoa</taxon>
        <taxon>Chordata</taxon>
        <taxon>Craniata</taxon>
        <taxon>Vertebrata</taxon>
        <taxon>Euteleostomi</taxon>
        <taxon>Archelosauria</taxon>
        <taxon>Archosauria</taxon>
        <taxon>Crocodylia</taxon>
        <taxon>Alligatoridae</taxon>
        <taxon>Alligatorinae</taxon>
        <taxon>Alligator</taxon>
    </lineage>
</organism>
<feature type="compositionally biased region" description="Polar residues" evidence="1">
    <location>
        <begin position="118"/>
        <end position="131"/>
    </location>
</feature>
<feature type="region of interest" description="Disordered" evidence="1">
    <location>
        <begin position="87"/>
        <end position="173"/>
    </location>
</feature>
<accession>A0A151P8U3</accession>
<feature type="region of interest" description="Disordered" evidence="1">
    <location>
        <begin position="1"/>
        <end position="28"/>
    </location>
</feature>
<evidence type="ECO:0000313" key="2">
    <source>
        <dbReference type="EMBL" id="KYO45511.1"/>
    </source>
</evidence>
<gene>
    <name evidence="2" type="ORF">Y1Q_0015165</name>
</gene>
<protein>
    <submittedName>
        <fullName evidence="2">Uncharacterized protein</fullName>
    </submittedName>
</protein>
<dbReference type="Proteomes" id="UP000050525">
    <property type="component" value="Unassembled WGS sequence"/>
</dbReference>
<reference evidence="2 3" key="1">
    <citation type="journal article" date="2012" name="Genome Biol.">
        <title>Sequencing three crocodilian genomes to illuminate the evolution of archosaurs and amniotes.</title>
        <authorList>
            <person name="St John J.A."/>
            <person name="Braun E.L."/>
            <person name="Isberg S.R."/>
            <person name="Miles L.G."/>
            <person name="Chong A.Y."/>
            <person name="Gongora J."/>
            <person name="Dalzell P."/>
            <person name="Moran C."/>
            <person name="Bed'hom B."/>
            <person name="Abzhanov A."/>
            <person name="Burgess S.C."/>
            <person name="Cooksey A.M."/>
            <person name="Castoe T.A."/>
            <person name="Crawford N.G."/>
            <person name="Densmore L.D."/>
            <person name="Drew J.C."/>
            <person name="Edwards S.V."/>
            <person name="Faircloth B.C."/>
            <person name="Fujita M.K."/>
            <person name="Greenwold M.J."/>
            <person name="Hoffmann F.G."/>
            <person name="Howard J.M."/>
            <person name="Iguchi T."/>
            <person name="Janes D.E."/>
            <person name="Khan S.Y."/>
            <person name="Kohno S."/>
            <person name="de Koning A.J."/>
            <person name="Lance S.L."/>
            <person name="McCarthy F.M."/>
            <person name="McCormack J.E."/>
            <person name="Merchant M.E."/>
            <person name="Peterson D.G."/>
            <person name="Pollock D.D."/>
            <person name="Pourmand N."/>
            <person name="Raney B.J."/>
            <person name="Roessler K.A."/>
            <person name="Sanford J.R."/>
            <person name="Sawyer R.H."/>
            <person name="Schmidt C.J."/>
            <person name="Triplett E.W."/>
            <person name="Tuberville T.D."/>
            <person name="Venegas-Anaya M."/>
            <person name="Howard J.T."/>
            <person name="Jarvis E.D."/>
            <person name="Guillette L.J.Jr."/>
            <person name="Glenn T.C."/>
            <person name="Green R.E."/>
            <person name="Ray D.A."/>
        </authorList>
    </citation>
    <scope>NUCLEOTIDE SEQUENCE [LARGE SCALE GENOMIC DNA]</scope>
    <source>
        <strain evidence="2">KSC_2009_1</strain>
    </source>
</reference>
<sequence length="173" mass="18446">MLRQAGTDMEEIQECEMDAKSTKTRPGTVTKLEQSISDLPMESMDNSVSTDSAEVPFLALTQLQTSCLIFLGLTSLPCLSIQERGRKELGMSDSSAVVPARAAGTEAQSPPPLHCFTDTEQGGSQLSQQPDSGAGRSEALSYSTLVNFPKSQHPSRGLISQVVSIPRPTDTSA</sequence>
<dbReference type="AlphaFoldDB" id="A0A151P8U3"/>
<name>A0A151P8U3_ALLMI</name>
<keyword evidence="3" id="KW-1185">Reference proteome</keyword>